<evidence type="ECO:0000256" key="1">
    <source>
        <dbReference type="ARBA" id="ARBA00004123"/>
    </source>
</evidence>
<keyword evidence="4" id="KW-0805">Transcription regulation</keyword>
<feature type="compositionally biased region" description="Polar residues" evidence="9">
    <location>
        <begin position="620"/>
        <end position="630"/>
    </location>
</feature>
<evidence type="ECO:0000256" key="9">
    <source>
        <dbReference type="SAM" id="MobiDB-lite"/>
    </source>
</evidence>
<organism evidence="11 12">
    <name type="scientific">Gomphillus americanus</name>
    <dbReference type="NCBI Taxonomy" id="1940652"/>
    <lineage>
        <taxon>Eukaryota</taxon>
        <taxon>Fungi</taxon>
        <taxon>Dikarya</taxon>
        <taxon>Ascomycota</taxon>
        <taxon>Pezizomycotina</taxon>
        <taxon>Lecanoromycetes</taxon>
        <taxon>OSLEUM clade</taxon>
        <taxon>Ostropomycetidae</taxon>
        <taxon>Ostropales</taxon>
        <taxon>Graphidaceae</taxon>
        <taxon>Gomphilloideae</taxon>
        <taxon>Gomphillus</taxon>
    </lineage>
</organism>
<evidence type="ECO:0000256" key="7">
    <source>
        <dbReference type="ARBA" id="ARBA00023242"/>
    </source>
</evidence>
<feature type="region of interest" description="Disordered" evidence="9">
    <location>
        <begin position="376"/>
        <end position="395"/>
    </location>
</feature>
<dbReference type="GO" id="GO:0008270">
    <property type="term" value="F:zinc ion binding"/>
    <property type="evidence" value="ECO:0007669"/>
    <property type="project" value="InterPro"/>
</dbReference>
<evidence type="ECO:0000313" key="11">
    <source>
        <dbReference type="EMBL" id="CAF9922800.1"/>
    </source>
</evidence>
<feature type="compositionally biased region" description="Polar residues" evidence="9">
    <location>
        <begin position="823"/>
        <end position="843"/>
    </location>
</feature>
<dbReference type="SUPFAM" id="SSF57701">
    <property type="entry name" value="Zn2/Cys6 DNA-binding domain"/>
    <property type="match status" value="1"/>
</dbReference>
<evidence type="ECO:0000259" key="10">
    <source>
        <dbReference type="PROSITE" id="PS50048"/>
    </source>
</evidence>
<feature type="compositionally biased region" description="Acidic residues" evidence="9">
    <location>
        <begin position="376"/>
        <end position="387"/>
    </location>
</feature>
<protein>
    <recommendedName>
        <fullName evidence="10">Zn(2)-C6 fungal-type domain-containing protein</fullName>
    </recommendedName>
</protein>
<dbReference type="InterPro" id="IPR050987">
    <property type="entry name" value="AtrR-like"/>
</dbReference>
<dbReference type="GO" id="GO:0006351">
    <property type="term" value="P:DNA-templated transcription"/>
    <property type="evidence" value="ECO:0007669"/>
    <property type="project" value="InterPro"/>
</dbReference>
<sequence>MPGILPMKVIKVGSTSQSRIAQACDRCRSKKIRCDGITPCCTQCKNVGFECKTSDKLSRRAFPRGYTESLEERVRTLEGEVRELKELLDEKDEKIDLLSKIQSFSNKRLSVSSPAAHSPITAKEEPQDSTFKVQQAPNLQKSEHRSDPFFVGVSSARIFIDTVRSKIQENGTCVSIVDATALIGRCDLAKPAKRADLSKNISRLASDQLVNVFFQEWSPLFPILHRPTFLSIYSDYMNDAELVSNAISIAQLNLVFGIAALASESNKELLSHFEAQWEGALGSIVNETKLATLQCLVLAQLYCIVRGDSNKLVFYSGLASNMSHRLGLHQSQKRFSLSALTCETRKKVFWSLYTLDAFAAISLGLPKLLKDEDIETEEPADVDDENVNEQGFQPTLPGESTKLSSALALFRLARILSRVSTELYPAASTYELSLHKIGELSAEIDEWRNNLAPHLRLEFAKDKPSTNIISSRCPLLGLFYYYVRILIHRPVLHSNLSSSASSSVLAVAESSKHIIQILQLLQERSLNYTVCINKPELILTCGFGLMYQMSELPENSKLRKDTQQFITACVDLLERAGTPSVISFRKIARLFQPKSSSAQVSPKSSQELNKTAKGQLQAINTKMSCSNMKGSKTRDRSSSGIIHDNQNRSSMYNIHHGSISTSSRRGSSEASVSSAPSEPSSKHRSSTSTLSSVSPTNCNSGMPNLDYLSFETPEPMTLPSEIKARPTTAVAGWDGLLNSLDPTGAAFSPQYPVRHSSDASFQIPPVPLDWHLEWNNPEEWTMFDLTPQEQPVSAKSVLSFSDESTSGEELSSCDMGSEFRGYSISTDDYYSLPNTTPTTSTEA</sequence>
<feature type="region of interest" description="Disordered" evidence="9">
    <location>
        <begin position="620"/>
        <end position="698"/>
    </location>
</feature>
<dbReference type="InterPro" id="IPR007219">
    <property type="entry name" value="XnlR_reg_dom"/>
</dbReference>
<proteinExistence type="predicted"/>
<dbReference type="CDD" id="cd12148">
    <property type="entry name" value="fungal_TF_MHR"/>
    <property type="match status" value="1"/>
</dbReference>
<comment type="subcellular location">
    <subcellularLocation>
        <location evidence="1">Nucleus</location>
    </subcellularLocation>
</comment>
<feature type="domain" description="Zn(2)-C6 fungal-type" evidence="10">
    <location>
        <begin position="23"/>
        <end position="53"/>
    </location>
</feature>
<keyword evidence="5" id="KW-0238">DNA-binding</keyword>
<feature type="compositionally biased region" description="Polar residues" evidence="9">
    <location>
        <begin position="128"/>
        <end position="140"/>
    </location>
</feature>
<dbReference type="OrthoDB" id="1924787at2759"/>
<keyword evidence="12" id="KW-1185">Reference proteome</keyword>
<reference evidence="11" key="1">
    <citation type="submission" date="2021-03" db="EMBL/GenBank/DDBJ databases">
        <authorList>
            <person name="Tagirdzhanova G."/>
        </authorList>
    </citation>
    <scope>NUCLEOTIDE SEQUENCE</scope>
</reference>
<evidence type="ECO:0000256" key="2">
    <source>
        <dbReference type="ARBA" id="ARBA00022723"/>
    </source>
</evidence>
<evidence type="ECO:0000256" key="6">
    <source>
        <dbReference type="ARBA" id="ARBA00023163"/>
    </source>
</evidence>
<comment type="caution">
    <text evidence="11">The sequence shown here is derived from an EMBL/GenBank/DDBJ whole genome shotgun (WGS) entry which is preliminary data.</text>
</comment>
<dbReference type="GO" id="GO:0000981">
    <property type="term" value="F:DNA-binding transcription factor activity, RNA polymerase II-specific"/>
    <property type="evidence" value="ECO:0007669"/>
    <property type="project" value="InterPro"/>
</dbReference>
<dbReference type="PROSITE" id="PS00463">
    <property type="entry name" value="ZN2_CY6_FUNGAL_1"/>
    <property type="match status" value="1"/>
</dbReference>
<dbReference type="SMART" id="SM00066">
    <property type="entry name" value="GAL4"/>
    <property type="match status" value="1"/>
</dbReference>
<dbReference type="Pfam" id="PF00172">
    <property type="entry name" value="Zn_clus"/>
    <property type="match status" value="1"/>
</dbReference>
<dbReference type="Pfam" id="PF04082">
    <property type="entry name" value="Fungal_trans"/>
    <property type="match status" value="1"/>
</dbReference>
<dbReference type="SMART" id="SM00906">
    <property type="entry name" value="Fungal_trans"/>
    <property type="match status" value="1"/>
</dbReference>
<keyword evidence="7" id="KW-0539">Nucleus</keyword>
<evidence type="ECO:0000256" key="3">
    <source>
        <dbReference type="ARBA" id="ARBA00022833"/>
    </source>
</evidence>
<feature type="compositionally biased region" description="Polar residues" evidence="9">
    <location>
        <begin position="794"/>
        <end position="809"/>
    </location>
</feature>
<dbReference type="Proteomes" id="UP000664169">
    <property type="component" value="Unassembled WGS sequence"/>
</dbReference>
<keyword evidence="8" id="KW-0175">Coiled coil</keyword>
<evidence type="ECO:0000256" key="8">
    <source>
        <dbReference type="SAM" id="Coils"/>
    </source>
</evidence>
<dbReference type="InterPro" id="IPR001138">
    <property type="entry name" value="Zn2Cys6_DnaBD"/>
</dbReference>
<dbReference type="CDD" id="cd00067">
    <property type="entry name" value="GAL4"/>
    <property type="match status" value="1"/>
</dbReference>
<name>A0A8H3FFP3_9LECA</name>
<accession>A0A8H3FFP3</accession>
<dbReference type="PANTHER" id="PTHR46910:SF12">
    <property type="entry name" value="REGULATORY PROTEIN CAT8"/>
    <property type="match status" value="1"/>
</dbReference>
<dbReference type="PROSITE" id="PS50048">
    <property type="entry name" value="ZN2_CY6_FUNGAL_2"/>
    <property type="match status" value="1"/>
</dbReference>
<keyword evidence="6" id="KW-0804">Transcription</keyword>
<dbReference type="InterPro" id="IPR036864">
    <property type="entry name" value="Zn2-C6_fun-type_DNA-bd_sf"/>
</dbReference>
<dbReference type="CDD" id="cd15485">
    <property type="entry name" value="ZIP_Cat8"/>
    <property type="match status" value="1"/>
</dbReference>
<dbReference type="Gene3D" id="4.10.240.10">
    <property type="entry name" value="Zn(2)-C6 fungal-type DNA-binding domain"/>
    <property type="match status" value="1"/>
</dbReference>
<feature type="compositionally biased region" description="Low complexity" evidence="9">
    <location>
        <begin position="654"/>
        <end position="679"/>
    </location>
</feature>
<dbReference type="GO" id="GO:0005634">
    <property type="term" value="C:nucleus"/>
    <property type="evidence" value="ECO:0007669"/>
    <property type="project" value="UniProtKB-SubCell"/>
</dbReference>
<dbReference type="EMBL" id="CAJPDQ010000018">
    <property type="protein sequence ID" value="CAF9922800.1"/>
    <property type="molecule type" value="Genomic_DNA"/>
</dbReference>
<feature type="region of interest" description="Disordered" evidence="9">
    <location>
        <begin position="794"/>
        <end position="843"/>
    </location>
</feature>
<keyword evidence="3" id="KW-0862">Zinc</keyword>
<evidence type="ECO:0000313" key="12">
    <source>
        <dbReference type="Proteomes" id="UP000664169"/>
    </source>
</evidence>
<dbReference type="AlphaFoldDB" id="A0A8H3FFP3"/>
<dbReference type="PANTHER" id="PTHR46910">
    <property type="entry name" value="TRANSCRIPTION FACTOR PDR1"/>
    <property type="match status" value="1"/>
</dbReference>
<keyword evidence="2" id="KW-0479">Metal-binding</keyword>
<feature type="region of interest" description="Disordered" evidence="9">
    <location>
        <begin position="115"/>
        <end position="142"/>
    </location>
</feature>
<gene>
    <name evidence="11" type="ORF">GOMPHAMPRED_002676</name>
</gene>
<dbReference type="FunFam" id="4.10.240.10:FF:000007">
    <property type="entry name" value="C6 transcription factor FacB"/>
    <property type="match status" value="1"/>
</dbReference>
<dbReference type="GO" id="GO:0003677">
    <property type="term" value="F:DNA binding"/>
    <property type="evidence" value="ECO:0007669"/>
    <property type="project" value="UniProtKB-KW"/>
</dbReference>
<evidence type="ECO:0000256" key="5">
    <source>
        <dbReference type="ARBA" id="ARBA00023125"/>
    </source>
</evidence>
<evidence type="ECO:0000256" key="4">
    <source>
        <dbReference type="ARBA" id="ARBA00023015"/>
    </source>
</evidence>
<feature type="coiled-coil region" evidence="8">
    <location>
        <begin position="67"/>
        <end position="101"/>
    </location>
</feature>